<evidence type="ECO:0000313" key="2">
    <source>
        <dbReference type="Ensembl" id="ENSAPOP00000034394.1"/>
    </source>
</evidence>
<accession>A0A3Q1GX54</accession>
<dbReference type="InParanoid" id="A0A3Q1GX54"/>
<evidence type="ECO:0000259" key="1">
    <source>
        <dbReference type="PROSITE" id="PS51406"/>
    </source>
</evidence>
<dbReference type="Proteomes" id="UP000257200">
    <property type="component" value="Unplaced"/>
</dbReference>
<name>A0A3Q1GX54_9TELE</name>
<proteinExistence type="predicted"/>
<dbReference type="Ensembl" id="ENSAPOT00000030132.1">
    <property type="protein sequence ID" value="ENSAPOP00000034394.1"/>
    <property type="gene ID" value="ENSAPOG00000023612.1"/>
</dbReference>
<dbReference type="GO" id="GO:0048251">
    <property type="term" value="P:elastic fiber assembly"/>
    <property type="evidence" value="ECO:0007669"/>
    <property type="project" value="TreeGrafter"/>
</dbReference>
<dbReference type="PANTHER" id="PTHR19143:SF225">
    <property type="entry name" value="MICROFIBRIL-ASSOCIATED GLYCOPROTEIN 4"/>
    <property type="match status" value="1"/>
</dbReference>
<dbReference type="InterPro" id="IPR014716">
    <property type="entry name" value="Fibrinogen_a/b/g_C_1"/>
</dbReference>
<dbReference type="SUPFAM" id="SSF56496">
    <property type="entry name" value="Fibrinogen C-terminal domain-like"/>
    <property type="match status" value="1"/>
</dbReference>
<organism evidence="2 3">
    <name type="scientific">Acanthochromis polyacanthus</name>
    <name type="common">spiny chromis</name>
    <dbReference type="NCBI Taxonomy" id="80966"/>
    <lineage>
        <taxon>Eukaryota</taxon>
        <taxon>Metazoa</taxon>
        <taxon>Chordata</taxon>
        <taxon>Craniata</taxon>
        <taxon>Vertebrata</taxon>
        <taxon>Euteleostomi</taxon>
        <taxon>Actinopterygii</taxon>
        <taxon>Neopterygii</taxon>
        <taxon>Teleostei</taxon>
        <taxon>Neoteleostei</taxon>
        <taxon>Acanthomorphata</taxon>
        <taxon>Ovalentaria</taxon>
        <taxon>Pomacentridae</taxon>
        <taxon>Acanthochromis</taxon>
    </lineage>
</organism>
<feature type="domain" description="Fibrinogen C-terminal" evidence="1">
    <location>
        <begin position="1"/>
        <end position="130"/>
    </location>
</feature>
<dbReference type="InterPro" id="IPR036056">
    <property type="entry name" value="Fibrinogen-like_C"/>
</dbReference>
<dbReference type="SMART" id="SM00186">
    <property type="entry name" value="FBG"/>
    <property type="match status" value="1"/>
</dbReference>
<dbReference type="GeneTree" id="ENSGT00940000154615"/>
<reference evidence="2" key="1">
    <citation type="submission" date="2025-08" db="UniProtKB">
        <authorList>
            <consortium name="Ensembl"/>
        </authorList>
    </citation>
    <scope>IDENTIFICATION</scope>
</reference>
<protein>
    <recommendedName>
        <fullName evidence="1">Fibrinogen C-terminal domain-containing protein</fullName>
    </recommendedName>
</protein>
<reference evidence="2" key="2">
    <citation type="submission" date="2025-09" db="UniProtKB">
        <authorList>
            <consortium name="Ensembl"/>
        </authorList>
    </citation>
    <scope>IDENTIFICATION</scope>
</reference>
<dbReference type="Pfam" id="PF00147">
    <property type="entry name" value="Fibrinogen_C"/>
    <property type="match status" value="1"/>
</dbReference>
<dbReference type="Gene3D" id="3.90.215.10">
    <property type="entry name" value="Gamma Fibrinogen, chain A, domain 1"/>
    <property type="match status" value="1"/>
</dbReference>
<dbReference type="InterPro" id="IPR002181">
    <property type="entry name" value="Fibrinogen_a/b/g_C_dom"/>
</dbReference>
<dbReference type="AlphaFoldDB" id="A0A3Q1GX54"/>
<sequence length="130" mass="14949">VQWKKRFQLYNNNKMFARYSSFSIESESSNYSKVEGTITEQLLSVGDSLSNHNGQKFSTFDNDQDSSGGWSCARQFLGGFWYNDCHKTNPNAVCRWGADGTIYAVGVSWHQWKDHDYSLKTISMKIRPVE</sequence>
<evidence type="ECO:0000313" key="3">
    <source>
        <dbReference type="Proteomes" id="UP000257200"/>
    </source>
</evidence>
<dbReference type="PROSITE" id="PS51406">
    <property type="entry name" value="FIBRINOGEN_C_2"/>
    <property type="match status" value="1"/>
</dbReference>
<dbReference type="InterPro" id="IPR050373">
    <property type="entry name" value="Fibrinogen_C-term_domain"/>
</dbReference>
<dbReference type="PANTHER" id="PTHR19143">
    <property type="entry name" value="FIBRINOGEN/TENASCIN/ANGIOPOEITIN"/>
    <property type="match status" value="1"/>
</dbReference>
<dbReference type="GO" id="GO:0005615">
    <property type="term" value="C:extracellular space"/>
    <property type="evidence" value="ECO:0007669"/>
    <property type="project" value="TreeGrafter"/>
</dbReference>
<dbReference type="STRING" id="80966.ENSAPOP00000034394"/>
<keyword evidence="3" id="KW-1185">Reference proteome</keyword>